<dbReference type="PRINTS" id="PR00819">
    <property type="entry name" value="CBXCFQXSUPER"/>
</dbReference>
<dbReference type="GO" id="GO:0005524">
    <property type="term" value="F:ATP binding"/>
    <property type="evidence" value="ECO:0007669"/>
    <property type="project" value="UniProtKB-KW"/>
</dbReference>
<dbReference type="EMBL" id="RAWE01000171">
    <property type="protein sequence ID" value="RKG97573.1"/>
    <property type="molecule type" value="Genomic_DNA"/>
</dbReference>
<feature type="domain" description="Clp ATPase C-terminal" evidence="5">
    <location>
        <begin position="259"/>
        <end position="345"/>
    </location>
</feature>
<dbReference type="SUPFAM" id="SSF52540">
    <property type="entry name" value="P-loop containing nucleoside triphosphate hydrolases"/>
    <property type="match status" value="1"/>
</dbReference>
<gene>
    <name evidence="6" type="primary">clpX</name>
    <name evidence="6" type="ORF">D7X32_32210</name>
</gene>
<dbReference type="PANTHER" id="PTHR48102">
    <property type="entry name" value="ATP-DEPENDENT CLP PROTEASE ATP-BINDING SUBUNIT CLPX-LIKE, MITOCHONDRIAL-RELATED"/>
    <property type="match status" value="1"/>
</dbReference>
<keyword evidence="1" id="KW-0547">Nucleotide-binding</keyword>
<evidence type="ECO:0000259" key="5">
    <source>
        <dbReference type="SMART" id="SM01086"/>
    </source>
</evidence>
<reference evidence="7" key="1">
    <citation type="submission" date="2018-09" db="EMBL/GenBank/DDBJ databases">
        <authorList>
            <person name="Livingstone P.G."/>
            <person name="Whitworth D.E."/>
        </authorList>
    </citation>
    <scope>NUCLEOTIDE SEQUENCE [LARGE SCALE GENOMIC DNA]</scope>
    <source>
        <strain evidence="7">CA043D</strain>
    </source>
</reference>
<dbReference type="Pfam" id="PF10431">
    <property type="entry name" value="ClpB_D2-small"/>
    <property type="match status" value="1"/>
</dbReference>
<dbReference type="InterPro" id="IPR019489">
    <property type="entry name" value="Clp_ATPase_C"/>
</dbReference>
<dbReference type="Pfam" id="PF07724">
    <property type="entry name" value="AAA_2"/>
    <property type="match status" value="1"/>
</dbReference>
<dbReference type="Proteomes" id="UP000268313">
    <property type="component" value="Unassembled WGS sequence"/>
</dbReference>
<evidence type="ECO:0000313" key="7">
    <source>
        <dbReference type="Proteomes" id="UP000268313"/>
    </source>
</evidence>
<keyword evidence="3" id="KW-0143">Chaperone</keyword>
<dbReference type="SMART" id="SM00382">
    <property type="entry name" value="AAA"/>
    <property type="match status" value="1"/>
</dbReference>
<evidence type="ECO:0000259" key="4">
    <source>
        <dbReference type="SMART" id="SM00382"/>
    </source>
</evidence>
<evidence type="ECO:0000256" key="2">
    <source>
        <dbReference type="ARBA" id="ARBA00022840"/>
    </source>
</evidence>
<keyword evidence="2 6" id="KW-0067">ATP-binding</keyword>
<keyword evidence="6" id="KW-0378">Hydrolase</keyword>
<sequence>MESSARREEAAPLTPREIFERLDRFVIGQDAAKRAVAIAAHNHLKRIQARRMRRQSLIKKSNILLIGPTGSGKTHIARNLADILQVPFTTVDATEYTEAGYYGKDVEVMVSDLLFKANHSVEDTQRGIIFIDEVDKIARRTQGARNGAGSRDIGGEGVQQSLLKLLEGREVHVPMNVTQAWNKSDFVQVDTRDILFICAGTFSDLHDFGDEGGRAMGFGSDALTAKRKEKRISTKQLVDFGMMAEFLGRMPVLVQLERLGESDLLRVLTEPPDAITREFKELLSLDEIELEFPESGLREVVRYSMSRGLGARGLRSILEHVMSDIMFEAPERRHRQVTVDAEFVKARLASLDDVELNA</sequence>
<dbReference type="InterPro" id="IPR003593">
    <property type="entry name" value="AAA+_ATPase"/>
</dbReference>
<feature type="domain" description="AAA+ ATPase" evidence="4">
    <location>
        <begin position="59"/>
        <end position="230"/>
    </location>
</feature>
<dbReference type="InterPro" id="IPR050052">
    <property type="entry name" value="ATP-dep_Clp_protease_ClpX"/>
</dbReference>
<dbReference type="GO" id="GO:0051603">
    <property type="term" value="P:proteolysis involved in protein catabolic process"/>
    <property type="evidence" value="ECO:0007669"/>
    <property type="project" value="TreeGrafter"/>
</dbReference>
<dbReference type="Gene3D" id="1.10.8.60">
    <property type="match status" value="1"/>
</dbReference>
<evidence type="ECO:0000256" key="1">
    <source>
        <dbReference type="ARBA" id="ARBA00022741"/>
    </source>
</evidence>
<dbReference type="InterPro" id="IPR003959">
    <property type="entry name" value="ATPase_AAA_core"/>
</dbReference>
<dbReference type="PANTHER" id="PTHR48102:SF7">
    <property type="entry name" value="ATP-DEPENDENT CLP PROTEASE ATP-BINDING SUBUNIT CLPX-LIKE, MITOCHONDRIAL"/>
    <property type="match status" value="1"/>
</dbReference>
<dbReference type="GO" id="GO:0008233">
    <property type="term" value="F:peptidase activity"/>
    <property type="evidence" value="ECO:0007669"/>
    <property type="project" value="UniProtKB-KW"/>
</dbReference>
<dbReference type="InterPro" id="IPR027417">
    <property type="entry name" value="P-loop_NTPase"/>
</dbReference>
<name>A0A3A8K6Z4_9BACT</name>
<dbReference type="RefSeq" id="WP_120606399.1">
    <property type="nucleotide sequence ID" value="NZ_RAWE01000171.1"/>
</dbReference>
<dbReference type="NCBIfam" id="NF003745">
    <property type="entry name" value="PRK05342.1"/>
    <property type="match status" value="1"/>
</dbReference>
<proteinExistence type="predicted"/>
<keyword evidence="7" id="KW-1185">Reference proteome</keyword>
<evidence type="ECO:0000313" key="6">
    <source>
        <dbReference type="EMBL" id="RKG97573.1"/>
    </source>
</evidence>
<dbReference type="Gene3D" id="3.40.50.300">
    <property type="entry name" value="P-loop containing nucleotide triphosphate hydrolases"/>
    <property type="match status" value="1"/>
</dbReference>
<dbReference type="InterPro" id="IPR000641">
    <property type="entry name" value="CbxX/CfxQ"/>
</dbReference>
<comment type="caution">
    <text evidence="6">The sequence shown here is derived from an EMBL/GenBank/DDBJ whole genome shotgun (WGS) entry which is preliminary data.</text>
</comment>
<keyword evidence="6" id="KW-0645">Protease</keyword>
<dbReference type="GO" id="GO:0016887">
    <property type="term" value="F:ATP hydrolysis activity"/>
    <property type="evidence" value="ECO:0007669"/>
    <property type="project" value="InterPro"/>
</dbReference>
<organism evidence="6 7">
    <name type="scientific">Corallococcus carmarthensis</name>
    <dbReference type="NCBI Taxonomy" id="2316728"/>
    <lineage>
        <taxon>Bacteria</taxon>
        <taxon>Pseudomonadati</taxon>
        <taxon>Myxococcota</taxon>
        <taxon>Myxococcia</taxon>
        <taxon>Myxococcales</taxon>
        <taxon>Cystobacterineae</taxon>
        <taxon>Myxococcaceae</taxon>
        <taxon>Corallococcus</taxon>
    </lineage>
</organism>
<dbReference type="SMART" id="SM01086">
    <property type="entry name" value="ClpB_D2-small"/>
    <property type="match status" value="1"/>
</dbReference>
<dbReference type="OrthoDB" id="9804062at2"/>
<evidence type="ECO:0000256" key="3">
    <source>
        <dbReference type="ARBA" id="ARBA00023186"/>
    </source>
</evidence>
<dbReference type="AlphaFoldDB" id="A0A3A8K6Z4"/>
<protein>
    <submittedName>
        <fullName evidence="6">ATP-dependent Clp protease ATP-binding subunit ClpX</fullName>
    </submittedName>
</protein>
<accession>A0A3A8K6Z4</accession>